<evidence type="ECO:0000313" key="2">
    <source>
        <dbReference type="Proteomes" id="UP001342826"/>
    </source>
</evidence>
<name>A0ABU6NU05_9BACI</name>
<reference evidence="1 2" key="1">
    <citation type="submission" date="2023-03" db="EMBL/GenBank/DDBJ databases">
        <title>Bacillus Genome Sequencing.</title>
        <authorList>
            <person name="Dunlap C."/>
        </authorList>
    </citation>
    <scope>NUCLEOTIDE SEQUENCE [LARGE SCALE GENOMIC DNA]</scope>
    <source>
        <strain evidence="1 2">NRS-1717</strain>
    </source>
</reference>
<organism evidence="1 2">
    <name type="scientific">Metabacillus fastidiosus</name>
    <dbReference type="NCBI Taxonomy" id="1458"/>
    <lineage>
        <taxon>Bacteria</taxon>
        <taxon>Bacillati</taxon>
        <taxon>Bacillota</taxon>
        <taxon>Bacilli</taxon>
        <taxon>Bacillales</taxon>
        <taxon>Bacillaceae</taxon>
        <taxon>Metabacillus</taxon>
    </lineage>
</organism>
<dbReference type="GeneID" id="301142265"/>
<dbReference type="RefSeq" id="WP_066232826.1">
    <property type="nucleotide sequence ID" value="NZ_JARTFQ010000005.1"/>
</dbReference>
<keyword evidence="2" id="KW-1185">Reference proteome</keyword>
<dbReference type="Proteomes" id="UP001342826">
    <property type="component" value="Unassembled WGS sequence"/>
</dbReference>
<dbReference type="EMBL" id="JARTFS010000005">
    <property type="protein sequence ID" value="MED4400627.1"/>
    <property type="molecule type" value="Genomic_DNA"/>
</dbReference>
<evidence type="ECO:0000313" key="1">
    <source>
        <dbReference type="EMBL" id="MED4400627.1"/>
    </source>
</evidence>
<protein>
    <submittedName>
        <fullName evidence="1">Uncharacterized protein</fullName>
    </submittedName>
</protein>
<gene>
    <name evidence="1" type="ORF">P9271_04700</name>
</gene>
<proteinExistence type="predicted"/>
<comment type="caution">
    <text evidence="1">The sequence shown here is derived from an EMBL/GenBank/DDBJ whole genome shotgun (WGS) entry which is preliminary data.</text>
</comment>
<sequence length="80" mass="9241">MISYYRKNMIGQAWIGTHVLLIQCNLHSNLVTDVHKSLHAPIEPIQKNCAETLSQHISIGYKLVYTTYIPPDQIQYFLIL</sequence>
<accession>A0ABU6NU05</accession>